<keyword evidence="5 11" id="KW-0547">Nucleotide-binding</keyword>
<sequence length="653" mass="71755">MADDLLSGNAASDAYSASSIEVLEGLEPVRKRPGMYIGGTDERALHHLVAEILDNSMDEAVAGHASRIEVELLADHSIVVRDNGRGIPIDPHPKFPDKSALEVILCTLHAGGKFSGDAYQTSGGLHGVGASVVNALSDLMVVQVARNKELYEQSFSRGIPQGPVAKIGAAPNRRGTTVTFHADEQIFGHHRFKPARLIKMVKSKAYLFSGVEIRWKSEIDDGETPREAVFRFPGGLADYLAEVLAGASTYSDRPFAGSIDFQAKFGVPGKVDWAVNWTPARDGFIQSYCNTVPTPEGGTHEMGFWNAILKGVRAYGERVNNKKALQITREDLGVGGCALVSCFIRDPEFVGQTKDRLATTEAARLVENAVRDHFDNWLAADPKSAGAILDFLILRAEERLKRRQEKETARKTATKKLRLPGKLVDCSATNREGTELFIVEGDSAGGSAKMARDRTNQALLPLRGKILNVLGAASAKMGANQEINDLCQALGVSMGTRFNVDDLRYDKIIIMTDADVDGAHIASLLMTFFFTQMRPMIDKGHLYLACPPLYRLTQGAHRVYVSDDAEKERMMEKGLGGRGKIDLQRFKGLGEMDAKDLKDTTMNPKTRKLIRVNIDDEDGGETGDLVERLMGKKPELRYEYIQENARFVEELDV</sequence>
<feature type="domain" description="Toprim" evidence="12">
    <location>
        <begin position="434"/>
        <end position="548"/>
    </location>
</feature>
<reference evidence="14" key="1">
    <citation type="journal article" date="2019" name="Int. J. Syst. Evol. Microbiol.">
        <title>The Global Catalogue of Microorganisms (GCM) 10K type strain sequencing project: providing services to taxonomists for standard genome sequencing and annotation.</title>
        <authorList>
            <consortium name="The Broad Institute Genomics Platform"/>
            <consortium name="The Broad Institute Genome Sequencing Center for Infectious Disease"/>
            <person name="Wu L."/>
            <person name="Ma J."/>
        </authorList>
    </citation>
    <scope>NUCLEOTIDE SEQUENCE [LARGE SCALE GENOMIC DNA]</scope>
    <source>
        <strain evidence="14">CCM 8875</strain>
    </source>
</reference>
<dbReference type="InterPro" id="IPR020568">
    <property type="entry name" value="Ribosomal_Su5_D2-typ_SF"/>
</dbReference>
<keyword evidence="14" id="KW-1185">Reference proteome</keyword>
<keyword evidence="10 11" id="KW-0413">Isomerase</keyword>
<evidence type="ECO:0000256" key="4">
    <source>
        <dbReference type="ARBA" id="ARBA00022723"/>
    </source>
</evidence>
<dbReference type="PANTHER" id="PTHR45866:SF1">
    <property type="entry name" value="DNA GYRASE SUBUNIT B, MITOCHONDRIAL"/>
    <property type="match status" value="1"/>
</dbReference>
<dbReference type="Pfam" id="PF00204">
    <property type="entry name" value="DNA_gyraseB"/>
    <property type="match status" value="1"/>
</dbReference>
<keyword evidence="9 11" id="KW-0238">DNA-binding</keyword>
<feature type="binding site" evidence="11">
    <location>
        <position position="82"/>
    </location>
    <ligand>
        <name>ATP</name>
        <dbReference type="ChEBI" id="CHEBI:30616"/>
    </ligand>
</feature>
<dbReference type="PRINTS" id="PR00418">
    <property type="entry name" value="TPI2FAMILY"/>
</dbReference>
<dbReference type="InterPro" id="IPR036890">
    <property type="entry name" value="HATPase_C_sf"/>
</dbReference>
<comment type="caution">
    <text evidence="13">The sequence shown here is derived from an EMBL/GenBank/DDBJ whole genome shotgun (WGS) entry which is preliminary data.</text>
</comment>
<evidence type="ECO:0000256" key="10">
    <source>
        <dbReference type="ARBA" id="ARBA00023235"/>
    </source>
</evidence>
<dbReference type="SUPFAM" id="SSF55874">
    <property type="entry name" value="ATPase domain of HSP90 chaperone/DNA topoisomerase II/histidine kinase"/>
    <property type="match status" value="1"/>
</dbReference>
<dbReference type="EC" id="5.6.2.2" evidence="11"/>
<accession>A0ABW4DZW2</accession>
<comment type="catalytic activity">
    <reaction evidence="1 11">
        <text>ATP-dependent breakage, passage and rejoining of double-stranded DNA.</text>
        <dbReference type="EC" id="5.6.2.2"/>
    </reaction>
</comment>
<dbReference type="SMART" id="SM00387">
    <property type="entry name" value="HATPase_c"/>
    <property type="match status" value="1"/>
</dbReference>
<comment type="function">
    <text evidence="11">Topoisomerase IV is essential for chromosome segregation. It relaxes supercoiled DNA. Performs the decatenation events required during the replication of a circular DNA molecule.</text>
</comment>
<dbReference type="HAMAP" id="MF_00938">
    <property type="entry name" value="ParE_type1"/>
    <property type="match status" value="1"/>
</dbReference>
<dbReference type="InterPro" id="IPR002288">
    <property type="entry name" value="DNA_gyrase_B_C"/>
</dbReference>
<keyword evidence="7" id="KW-0460">Magnesium</keyword>
<proteinExistence type="inferred from homology"/>
<evidence type="ECO:0000256" key="6">
    <source>
        <dbReference type="ARBA" id="ARBA00022840"/>
    </source>
</evidence>
<dbReference type="InterPro" id="IPR003594">
    <property type="entry name" value="HATPase_dom"/>
</dbReference>
<evidence type="ECO:0000256" key="3">
    <source>
        <dbReference type="ARBA" id="ARBA00010708"/>
    </source>
</evidence>
<dbReference type="PROSITE" id="PS50880">
    <property type="entry name" value="TOPRIM"/>
    <property type="match status" value="1"/>
</dbReference>
<keyword evidence="4" id="KW-0479">Metal-binding</keyword>
<dbReference type="PRINTS" id="PR01098">
    <property type="entry name" value="TOPISMRASE4B"/>
</dbReference>
<feature type="binding site" evidence="11">
    <location>
        <begin position="124"/>
        <end position="130"/>
    </location>
    <ligand>
        <name>ATP</name>
        <dbReference type="ChEBI" id="CHEBI:30616"/>
    </ligand>
</feature>
<feature type="binding site" evidence="11">
    <location>
        <position position="354"/>
    </location>
    <ligand>
        <name>ATP</name>
        <dbReference type="ChEBI" id="CHEBI:30616"/>
    </ligand>
</feature>
<evidence type="ECO:0000256" key="7">
    <source>
        <dbReference type="ARBA" id="ARBA00022842"/>
    </source>
</evidence>
<dbReference type="InterPro" id="IPR005737">
    <property type="entry name" value="TopoIV_B_Gneg"/>
</dbReference>
<dbReference type="InterPro" id="IPR014721">
    <property type="entry name" value="Ribsml_uS5_D2-typ_fold_subgr"/>
</dbReference>
<feature type="site" description="Interaction with DNA" evidence="11">
    <location>
        <position position="637"/>
    </location>
</feature>
<dbReference type="Gene3D" id="3.30.230.10">
    <property type="match status" value="1"/>
</dbReference>
<dbReference type="Gene3D" id="3.30.565.10">
    <property type="entry name" value="Histidine kinase-like ATPase, C-terminal domain"/>
    <property type="match status" value="1"/>
</dbReference>
<evidence type="ECO:0000256" key="9">
    <source>
        <dbReference type="ARBA" id="ARBA00023125"/>
    </source>
</evidence>
<dbReference type="SMART" id="SM00433">
    <property type="entry name" value="TOP2c"/>
    <property type="match status" value="1"/>
</dbReference>
<dbReference type="InterPro" id="IPR013760">
    <property type="entry name" value="Topo_IIA-like_dom_sf"/>
</dbReference>
<dbReference type="Pfam" id="PF01751">
    <property type="entry name" value="Toprim"/>
    <property type="match status" value="1"/>
</dbReference>
<dbReference type="SUPFAM" id="SSF56719">
    <property type="entry name" value="Type II DNA topoisomerase"/>
    <property type="match status" value="1"/>
</dbReference>
<comment type="similarity">
    <text evidence="3">Belongs to the type II topoisomerase GyrB family.</text>
</comment>
<evidence type="ECO:0000313" key="13">
    <source>
        <dbReference type="EMBL" id="MFD1481851.1"/>
    </source>
</evidence>
<dbReference type="InterPro" id="IPR013506">
    <property type="entry name" value="Topo_IIA_bsu_dom2"/>
</dbReference>
<dbReference type="InterPro" id="IPR018522">
    <property type="entry name" value="TopoIIA_CS"/>
</dbReference>
<dbReference type="CDD" id="cd00822">
    <property type="entry name" value="TopoII_Trans_DNA_gyrase"/>
    <property type="match status" value="1"/>
</dbReference>
<dbReference type="InterPro" id="IPR006171">
    <property type="entry name" value="TOPRIM_dom"/>
</dbReference>
<evidence type="ECO:0000256" key="1">
    <source>
        <dbReference type="ARBA" id="ARBA00000185"/>
    </source>
</evidence>
<keyword evidence="6 11" id="KW-0067">ATP-binding</keyword>
<keyword evidence="8 11" id="KW-0799">Topoisomerase</keyword>
<dbReference type="NCBIfam" id="TIGR01055">
    <property type="entry name" value="parE_Gneg"/>
    <property type="match status" value="1"/>
</dbReference>
<dbReference type="Proteomes" id="UP001597302">
    <property type="component" value="Unassembled WGS sequence"/>
</dbReference>
<dbReference type="Gene3D" id="3.40.50.670">
    <property type="match status" value="1"/>
</dbReference>
<comment type="cofactor">
    <cofactor evidence="2">
        <name>Mg(2+)</name>
        <dbReference type="ChEBI" id="CHEBI:18420"/>
    </cofactor>
</comment>
<evidence type="ECO:0000256" key="5">
    <source>
        <dbReference type="ARBA" id="ARBA00022741"/>
    </source>
</evidence>
<dbReference type="GO" id="GO:0003918">
    <property type="term" value="F:DNA topoisomerase type II (double strand cut, ATP-hydrolyzing) activity"/>
    <property type="evidence" value="ECO:0007669"/>
    <property type="project" value="UniProtKB-EC"/>
</dbReference>
<dbReference type="SUPFAM" id="SSF54211">
    <property type="entry name" value="Ribosomal protein S5 domain 2-like"/>
    <property type="match status" value="1"/>
</dbReference>
<dbReference type="Pfam" id="PF02518">
    <property type="entry name" value="HATPase_c"/>
    <property type="match status" value="1"/>
</dbReference>
<name>A0ABW4DZW2_9RHOB</name>
<dbReference type="EMBL" id="JBHTOQ010000022">
    <property type="protein sequence ID" value="MFD1481851.1"/>
    <property type="molecule type" value="Genomic_DNA"/>
</dbReference>
<evidence type="ECO:0000256" key="8">
    <source>
        <dbReference type="ARBA" id="ARBA00023029"/>
    </source>
</evidence>
<dbReference type="InterPro" id="IPR001241">
    <property type="entry name" value="Topo_IIA"/>
</dbReference>
<dbReference type="PANTHER" id="PTHR45866">
    <property type="entry name" value="DNA GYRASE/TOPOISOMERASE SUBUNIT B"/>
    <property type="match status" value="1"/>
</dbReference>
<feature type="site" description="Interaction with DNA" evidence="11">
    <location>
        <position position="520"/>
    </location>
</feature>
<evidence type="ECO:0000313" key="14">
    <source>
        <dbReference type="Proteomes" id="UP001597302"/>
    </source>
</evidence>
<dbReference type="CDD" id="cd16928">
    <property type="entry name" value="HATPase_GyrB-like"/>
    <property type="match status" value="1"/>
</dbReference>
<gene>
    <name evidence="11 13" type="primary">parE</name>
    <name evidence="13" type="ORF">ACFQ5P_11155</name>
</gene>
<feature type="binding site" evidence="11">
    <location>
        <position position="15"/>
    </location>
    <ligand>
        <name>ATP</name>
        <dbReference type="ChEBI" id="CHEBI:30616"/>
    </ligand>
</feature>
<dbReference type="InterPro" id="IPR013759">
    <property type="entry name" value="Topo_IIA_B_C"/>
</dbReference>
<dbReference type="Pfam" id="PF00986">
    <property type="entry name" value="DNA_gyraseB_C"/>
    <property type="match status" value="1"/>
</dbReference>
<dbReference type="PROSITE" id="PS00177">
    <property type="entry name" value="TOPOISOMERASE_II"/>
    <property type="match status" value="1"/>
</dbReference>
<protein>
    <recommendedName>
        <fullName evidence="11">DNA topoisomerase 4 subunit B</fullName>
        <ecNumber evidence="11">5.6.2.2</ecNumber>
    </recommendedName>
    <alternativeName>
        <fullName evidence="11">Topoisomerase IV subunit B</fullName>
    </alternativeName>
</protein>
<organism evidence="13 14">
    <name type="scientific">Paracoccus nototheniae</name>
    <dbReference type="NCBI Taxonomy" id="2489002"/>
    <lineage>
        <taxon>Bacteria</taxon>
        <taxon>Pseudomonadati</taxon>
        <taxon>Pseudomonadota</taxon>
        <taxon>Alphaproteobacteria</taxon>
        <taxon>Rhodobacterales</taxon>
        <taxon>Paracoccaceae</taxon>
        <taxon>Paracoccus</taxon>
    </lineage>
</organism>
<dbReference type="RefSeq" id="WP_131573300.1">
    <property type="nucleotide sequence ID" value="NZ_CBCSAJ010000003.1"/>
</dbReference>
<comment type="subunit">
    <text evidence="11">Heterotetramer composed of ParC and ParE.</text>
</comment>
<feature type="binding site" evidence="11">
    <location>
        <position position="55"/>
    </location>
    <ligand>
        <name>ATP</name>
        <dbReference type="ChEBI" id="CHEBI:30616"/>
    </ligand>
</feature>
<evidence type="ECO:0000256" key="11">
    <source>
        <dbReference type="HAMAP-Rule" id="MF_00938"/>
    </source>
</evidence>
<comment type="similarity">
    <text evidence="11">Belongs to the type II topoisomerase family. ParE type 1 subfamily.</text>
</comment>
<feature type="site" description="Interaction with DNA" evidence="11">
    <location>
        <position position="468"/>
    </location>
</feature>
<evidence type="ECO:0000259" key="12">
    <source>
        <dbReference type="PROSITE" id="PS50880"/>
    </source>
</evidence>
<evidence type="ECO:0000256" key="2">
    <source>
        <dbReference type="ARBA" id="ARBA00001946"/>
    </source>
</evidence>